<feature type="region of interest" description="Disordered" evidence="8">
    <location>
        <begin position="263"/>
        <end position="286"/>
    </location>
</feature>
<reference evidence="11" key="1">
    <citation type="submission" date="2025-08" db="UniProtKB">
        <authorList>
            <consortium name="RefSeq"/>
        </authorList>
    </citation>
    <scope>IDENTIFICATION</scope>
</reference>
<dbReference type="OrthoDB" id="4062651at2759"/>
<dbReference type="PROSITE" id="PS00108">
    <property type="entry name" value="PROTEIN_KINASE_ST"/>
    <property type="match status" value="1"/>
</dbReference>
<dbReference type="Proteomes" id="UP001165740">
    <property type="component" value="Chromosome 18"/>
</dbReference>
<comment type="catalytic activity">
    <reaction evidence="6">
        <text>L-seryl-[protein] + ATP = O-phospho-L-seryl-[protein] + ADP + H(+)</text>
        <dbReference type="Rhea" id="RHEA:17989"/>
        <dbReference type="Rhea" id="RHEA-COMP:9863"/>
        <dbReference type="Rhea" id="RHEA-COMP:11604"/>
        <dbReference type="ChEBI" id="CHEBI:15378"/>
        <dbReference type="ChEBI" id="CHEBI:29999"/>
        <dbReference type="ChEBI" id="CHEBI:30616"/>
        <dbReference type="ChEBI" id="CHEBI:83421"/>
        <dbReference type="ChEBI" id="CHEBI:456216"/>
        <dbReference type="EC" id="2.7.11.1"/>
    </reaction>
</comment>
<dbReference type="OMA" id="DNPMNRE"/>
<feature type="compositionally biased region" description="Low complexity" evidence="8">
    <location>
        <begin position="315"/>
        <end position="324"/>
    </location>
</feature>
<proteinExistence type="predicted"/>
<keyword evidence="1" id="KW-0808">Transferase</keyword>
<keyword evidence="3" id="KW-0418">Kinase</keyword>
<feature type="compositionally biased region" description="Low complexity" evidence="8">
    <location>
        <begin position="42"/>
        <end position="51"/>
    </location>
</feature>
<feature type="compositionally biased region" description="Polar residues" evidence="8">
    <location>
        <begin position="195"/>
        <end position="204"/>
    </location>
</feature>
<gene>
    <name evidence="11" type="primary">LOC106052697</name>
</gene>
<evidence type="ECO:0000256" key="8">
    <source>
        <dbReference type="SAM" id="MobiDB-lite"/>
    </source>
</evidence>
<evidence type="ECO:0000256" key="5">
    <source>
        <dbReference type="ARBA" id="ARBA00047899"/>
    </source>
</evidence>
<dbReference type="InterPro" id="IPR011009">
    <property type="entry name" value="Kinase-like_dom_sf"/>
</dbReference>
<dbReference type="GO" id="GO:0005524">
    <property type="term" value="F:ATP binding"/>
    <property type="evidence" value="ECO:0007669"/>
    <property type="project" value="UniProtKB-UniRule"/>
</dbReference>
<dbReference type="PROSITE" id="PS50011">
    <property type="entry name" value="PROTEIN_KINASE_DOM"/>
    <property type="match status" value="1"/>
</dbReference>
<feature type="compositionally biased region" description="Low complexity" evidence="8">
    <location>
        <begin position="148"/>
        <end position="161"/>
    </location>
</feature>
<feature type="domain" description="Protein kinase" evidence="9">
    <location>
        <begin position="661"/>
        <end position="939"/>
    </location>
</feature>
<feature type="region of interest" description="Disordered" evidence="8">
    <location>
        <begin position="224"/>
        <end position="247"/>
    </location>
</feature>
<sequence length="939" mass="103452">MSKRYVDNAQNRKLGRVGLAHGSAVHSRNPSSASSFSGHVGGSSRVASSSSPRMYVDNAQNRSLGRVGLALGSAVHSSSNSTSSSNRSRTYVDNAQNRSLGRVGAEYGTAVHRPDSGRTLSASSNTSRTYVDNSHNRNLGRVGLAYGSSGSKSSNRSCESSSAHKTYVDNALNRSLGRVGQELGSAVHSKDDTSRGSSASSTVPKTYVDNALNRSLDRVGKELGSAVHKQGDTSHRSSASSSANKTYVDNALNRSLGRVGQELGSAVHKQGDTSHRSSASSSAHKTYVDNALNRSLGRVGQELGSAVHSKDDTSRGSSGSGSVSKTYVDNALNRSLGRVGKELGSAVHSKGDTSHRSSANSFSSNVYVDNALNRSLGRVGLEKGTAVHSQVNESRGSSAKEAGTSNVYADNALNRRLGRVGLEKGTAVHRLGDDSKGNNRSAIYQNSQNTRCYKDNYLNRKLGRVGKPIVRQREDKKVYADNDYNRRHNRVGMPLGSMPIPKEEQVYKDTPLNQLLGRVGQPWGSFSAKPHGEFLAKLNELDMNDDIPDDFADQYVKDSSCQELFDAFLEMVNRENEIRRRAEDESCDDFDAHQHTSHDVIDRHKDDMIQFKIHQQEEEEENEDDDQDEDVKDGGADDSGFDRNPTAERYKGSVISVDELKLSSQKIGHGSFGDVYAGEWVEGELVAVKVLRHQQMSNKRVRQFEREISLYCKLEHPNIVRFIGACMTRPYLAIVMEYMELSLHEALHIKEIDFGDHDKQNIAIDISSGLYYLHLENIAHCDLKPSNILLNNVPGGPTFVPEEAVLAKLTDFGLSMLKAEMESTTSNFQAMRNVGTPRYSAPEVLRGELLDVDEMKRADIYSLALTLIELVLEEVPFEDLDVPQLRQHVGEKGLKPIMENEAILPDDFRKLIHDCLSVNAYDRPSIEMLWEYTRNENIF</sequence>
<dbReference type="PANTHER" id="PTHR44329:SF298">
    <property type="entry name" value="MIXED LINEAGE KINASE DOMAIN-LIKE PROTEIN"/>
    <property type="match status" value="1"/>
</dbReference>
<dbReference type="RefSeq" id="XP_055873200.1">
    <property type="nucleotide sequence ID" value="XM_056017225.1"/>
</dbReference>
<feature type="region of interest" description="Disordered" evidence="8">
    <location>
        <begin position="75"/>
        <end position="162"/>
    </location>
</feature>
<comment type="catalytic activity">
    <reaction evidence="5">
        <text>L-threonyl-[protein] + ATP = O-phospho-L-threonyl-[protein] + ADP + H(+)</text>
        <dbReference type="Rhea" id="RHEA:46608"/>
        <dbReference type="Rhea" id="RHEA-COMP:11060"/>
        <dbReference type="Rhea" id="RHEA-COMP:11605"/>
        <dbReference type="ChEBI" id="CHEBI:15378"/>
        <dbReference type="ChEBI" id="CHEBI:30013"/>
        <dbReference type="ChEBI" id="CHEBI:30616"/>
        <dbReference type="ChEBI" id="CHEBI:61977"/>
        <dbReference type="ChEBI" id="CHEBI:456216"/>
        <dbReference type="EC" id="2.7.11.1"/>
    </reaction>
</comment>
<dbReference type="Gene3D" id="3.30.200.20">
    <property type="entry name" value="Phosphorylase Kinase, domain 1"/>
    <property type="match status" value="1"/>
</dbReference>
<evidence type="ECO:0000256" key="7">
    <source>
        <dbReference type="PROSITE-ProRule" id="PRU10141"/>
    </source>
</evidence>
<dbReference type="InterPro" id="IPR017441">
    <property type="entry name" value="Protein_kinase_ATP_BS"/>
</dbReference>
<keyword evidence="10" id="KW-1185">Reference proteome</keyword>
<dbReference type="InterPro" id="IPR000719">
    <property type="entry name" value="Prot_kinase_dom"/>
</dbReference>
<evidence type="ECO:0000259" key="9">
    <source>
        <dbReference type="PROSITE" id="PS50011"/>
    </source>
</evidence>
<dbReference type="PROSITE" id="PS00107">
    <property type="entry name" value="PROTEIN_KINASE_ATP"/>
    <property type="match status" value="1"/>
</dbReference>
<evidence type="ECO:0000256" key="2">
    <source>
        <dbReference type="ARBA" id="ARBA00022741"/>
    </source>
</evidence>
<dbReference type="PANTHER" id="PTHR44329">
    <property type="entry name" value="SERINE/THREONINE-PROTEIN KINASE TNNI3K-RELATED"/>
    <property type="match status" value="1"/>
</dbReference>
<protein>
    <submittedName>
        <fullName evidence="11">Uncharacterized protein LOC106052697 isoform X1</fullName>
    </submittedName>
</protein>
<dbReference type="CDD" id="cd13999">
    <property type="entry name" value="STKc_MAP3K-like"/>
    <property type="match status" value="1"/>
</dbReference>
<feature type="region of interest" description="Disordered" evidence="8">
    <location>
        <begin position="183"/>
        <end position="209"/>
    </location>
</feature>
<organism evidence="10 11">
    <name type="scientific">Biomphalaria glabrata</name>
    <name type="common">Bloodfluke planorb</name>
    <name type="synonym">Freshwater snail</name>
    <dbReference type="NCBI Taxonomy" id="6526"/>
    <lineage>
        <taxon>Eukaryota</taxon>
        <taxon>Metazoa</taxon>
        <taxon>Spiralia</taxon>
        <taxon>Lophotrochozoa</taxon>
        <taxon>Mollusca</taxon>
        <taxon>Gastropoda</taxon>
        <taxon>Heterobranchia</taxon>
        <taxon>Euthyneura</taxon>
        <taxon>Panpulmonata</taxon>
        <taxon>Hygrophila</taxon>
        <taxon>Lymnaeoidea</taxon>
        <taxon>Planorbidae</taxon>
        <taxon>Biomphalaria</taxon>
    </lineage>
</organism>
<feature type="region of interest" description="Disordered" evidence="8">
    <location>
        <begin position="615"/>
        <end position="648"/>
    </location>
</feature>
<dbReference type="Pfam" id="PF00069">
    <property type="entry name" value="Pkinase"/>
    <property type="match status" value="1"/>
</dbReference>
<feature type="compositionally biased region" description="Low complexity" evidence="8">
    <location>
        <begin position="77"/>
        <end position="89"/>
    </location>
</feature>
<dbReference type="Gene3D" id="1.10.510.10">
    <property type="entry name" value="Transferase(Phosphotransferase) domain 1"/>
    <property type="match status" value="1"/>
</dbReference>
<evidence type="ECO:0000313" key="11">
    <source>
        <dbReference type="RefSeq" id="XP_055873200.1"/>
    </source>
</evidence>
<feature type="compositionally biased region" description="Polar residues" evidence="8">
    <location>
        <begin position="26"/>
        <end position="36"/>
    </location>
</feature>
<dbReference type="SUPFAM" id="SSF56112">
    <property type="entry name" value="Protein kinase-like (PK-like)"/>
    <property type="match status" value="1"/>
</dbReference>
<evidence type="ECO:0000256" key="4">
    <source>
        <dbReference type="ARBA" id="ARBA00022840"/>
    </source>
</evidence>
<feature type="compositionally biased region" description="Polar residues" evidence="8">
    <location>
        <begin position="118"/>
        <end position="137"/>
    </location>
</feature>
<feature type="binding site" evidence="7">
    <location>
        <position position="689"/>
    </location>
    <ligand>
        <name>ATP</name>
        <dbReference type="ChEBI" id="CHEBI:30616"/>
    </ligand>
</feature>
<name>A0A9W2ZE94_BIOGL</name>
<dbReference type="AlphaFoldDB" id="A0A9W2ZE94"/>
<dbReference type="GO" id="GO:0004674">
    <property type="term" value="F:protein serine/threonine kinase activity"/>
    <property type="evidence" value="ECO:0007669"/>
    <property type="project" value="UniProtKB-EC"/>
</dbReference>
<keyword evidence="4 7" id="KW-0067">ATP-binding</keyword>
<dbReference type="FunFam" id="3.30.200.20:FF:000034">
    <property type="entry name" value="Kinase suppressor of Ras 1"/>
    <property type="match status" value="1"/>
</dbReference>
<evidence type="ECO:0000313" key="10">
    <source>
        <dbReference type="Proteomes" id="UP001165740"/>
    </source>
</evidence>
<feature type="region of interest" description="Disordered" evidence="8">
    <location>
        <begin position="302"/>
        <end position="326"/>
    </location>
</feature>
<dbReference type="InterPro" id="IPR008271">
    <property type="entry name" value="Ser/Thr_kinase_AS"/>
</dbReference>
<accession>A0A9W2ZE94</accession>
<keyword evidence="2 7" id="KW-0547">Nucleotide-binding</keyword>
<evidence type="ECO:0000256" key="1">
    <source>
        <dbReference type="ARBA" id="ARBA00022679"/>
    </source>
</evidence>
<dbReference type="InterPro" id="IPR051681">
    <property type="entry name" value="Ser/Thr_Kinases-Pseudokinases"/>
</dbReference>
<feature type="region of interest" description="Disordered" evidence="8">
    <location>
        <begin position="20"/>
        <end position="54"/>
    </location>
</feature>
<feature type="compositionally biased region" description="Acidic residues" evidence="8">
    <location>
        <begin position="617"/>
        <end position="631"/>
    </location>
</feature>
<evidence type="ECO:0000256" key="6">
    <source>
        <dbReference type="ARBA" id="ARBA00048679"/>
    </source>
</evidence>
<dbReference type="SMART" id="SM00220">
    <property type="entry name" value="S_TKc"/>
    <property type="match status" value="1"/>
</dbReference>
<dbReference type="GeneID" id="106052697"/>
<evidence type="ECO:0000256" key="3">
    <source>
        <dbReference type="ARBA" id="ARBA00022777"/>
    </source>
</evidence>